<evidence type="ECO:0000256" key="3">
    <source>
        <dbReference type="ARBA" id="ARBA00022528"/>
    </source>
</evidence>
<dbReference type="PANTHER" id="PTHR15680:SF9">
    <property type="entry name" value="LARGE RIBOSOMAL SUBUNIT PROTEIN BL19M"/>
    <property type="match status" value="1"/>
</dbReference>
<dbReference type="Proteomes" id="UP001165085">
    <property type="component" value="Unassembled WGS sequence"/>
</dbReference>
<dbReference type="InterPro" id="IPR038657">
    <property type="entry name" value="Ribosomal_bL19_sf"/>
</dbReference>
<keyword evidence="6" id="KW-0687">Ribonucleoprotein</keyword>
<dbReference type="EMBL" id="BRXY01000386">
    <property type="protein sequence ID" value="GMH91523.1"/>
    <property type="molecule type" value="Genomic_DNA"/>
</dbReference>
<dbReference type="Pfam" id="PF01245">
    <property type="entry name" value="Ribosomal_L19"/>
    <property type="match status" value="1"/>
</dbReference>
<protein>
    <recommendedName>
        <fullName evidence="7">50S ribosomal protein L19, chloroplastic</fullName>
    </recommendedName>
</protein>
<evidence type="ECO:0000313" key="9">
    <source>
        <dbReference type="EMBL" id="GMH91523.1"/>
    </source>
</evidence>
<dbReference type="SUPFAM" id="SSF50104">
    <property type="entry name" value="Translation proteins SH3-like domain"/>
    <property type="match status" value="1"/>
</dbReference>
<keyword evidence="4" id="KW-0934">Plastid</keyword>
<comment type="caution">
    <text evidence="9">The sequence shown here is derived from an EMBL/GenBank/DDBJ whole genome shotgun (WGS) entry which is preliminary data.</text>
</comment>
<keyword evidence="3" id="KW-0150">Chloroplast</keyword>
<name>A0A9W7BRW9_9STRA</name>
<evidence type="ECO:0000313" key="10">
    <source>
        <dbReference type="Proteomes" id="UP001165085"/>
    </source>
</evidence>
<evidence type="ECO:0000256" key="6">
    <source>
        <dbReference type="ARBA" id="ARBA00023274"/>
    </source>
</evidence>
<evidence type="ECO:0000256" key="5">
    <source>
        <dbReference type="ARBA" id="ARBA00022980"/>
    </source>
</evidence>
<accession>A0A9W7BRW9</accession>
<evidence type="ECO:0000256" key="2">
    <source>
        <dbReference type="ARBA" id="ARBA00005781"/>
    </source>
</evidence>
<gene>
    <name evidence="9" type="ORF">TrST_g5337</name>
</gene>
<evidence type="ECO:0000256" key="1">
    <source>
        <dbReference type="ARBA" id="ARBA00004229"/>
    </source>
</evidence>
<evidence type="ECO:0000256" key="4">
    <source>
        <dbReference type="ARBA" id="ARBA00022640"/>
    </source>
</evidence>
<evidence type="ECO:0000256" key="7">
    <source>
        <dbReference type="ARBA" id="ARBA00035376"/>
    </source>
</evidence>
<dbReference type="GO" id="GO:0006412">
    <property type="term" value="P:translation"/>
    <property type="evidence" value="ECO:0007669"/>
    <property type="project" value="InterPro"/>
</dbReference>
<proteinExistence type="inferred from homology"/>
<dbReference type="InterPro" id="IPR008991">
    <property type="entry name" value="Translation_prot_SH3-like_sf"/>
</dbReference>
<evidence type="ECO:0000256" key="8">
    <source>
        <dbReference type="SAM" id="MobiDB-lite"/>
    </source>
</evidence>
<dbReference type="PANTHER" id="PTHR15680">
    <property type="entry name" value="RIBOSOMAL PROTEIN L19"/>
    <property type="match status" value="1"/>
</dbReference>
<dbReference type="AlphaFoldDB" id="A0A9W7BRW9"/>
<keyword evidence="10" id="KW-1185">Reference proteome</keyword>
<keyword evidence="5" id="KW-0689">Ribosomal protein</keyword>
<dbReference type="InterPro" id="IPR001857">
    <property type="entry name" value="Ribosomal_bL19"/>
</dbReference>
<sequence>MLSLTRSVGRLSSSINVAVPGLVSHIRCMQIVDVGLNSTYLNSNRFSSSSINASNDNDDNASIDKPADNDKHNDKPIILNKSFPVKRNKPQYYRSAEDQSNRPTRFDKYKIARKRANILLDLVNSEAVEASTSSKPKVFQTDFERGDAIEVEYASSMDTKTRTINKFRGLVLGRTNKGLASSFTIRDVVLEETVERKIPLHSPLLLGVRILEKNWIGKKRIRRAKLTYLRDRPDVEVNVSGWKGFATDKVGKKKKKK</sequence>
<dbReference type="GO" id="GO:0005762">
    <property type="term" value="C:mitochondrial large ribosomal subunit"/>
    <property type="evidence" value="ECO:0007669"/>
    <property type="project" value="TreeGrafter"/>
</dbReference>
<dbReference type="OrthoDB" id="432645at2759"/>
<dbReference type="Gene3D" id="2.30.30.790">
    <property type="match status" value="1"/>
</dbReference>
<reference evidence="10" key="1">
    <citation type="journal article" date="2023" name="Commun. Biol.">
        <title>Genome analysis of Parmales, the sister group of diatoms, reveals the evolutionary specialization of diatoms from phago-mixotrophs to photoautotrophs.</title>
        <authorList>
            <person name="Ban H."/>
            <person name="Sato S."/>
            <person name="Yoshikawa S."/>
            <person name="Yamada K."/>
            <person name="Nakamura Y."/>
            <person name="Ichinomiya M."/>
            <person name="Sato N."/>
            <person name="Blanc-Mathieu R."/>
            <person name="Endo H."/>
            <person name="Kuwata A."/>
            <person name="Ogata H."/>
        </authorList>
    </citation>
    <scope>NUCLEOTIDE SEQUENCE [LARGE SCALE GENOMIC DNA]</scope>
    <source>
        <strain evidence="10">NIES 3701</strain>
    </source>
</reference>
<feature type="region of interest" description="Disordered" evidence="8">
    <location>
        <begin position="50"/>
        <end position="78"/>
    </location>
</feature>
<dbReference type="PRINTS" id="PR00061">
    <property type="entry name" value="RIBOSOMALL19"/>
</dbReference>
<comment type="similarity">
    <text evidence="2">Belongs to the bacterial ribosomal protein bL19 family.</text>
</comment>
<dbReference type="GO" id="GO:0009507">
    <property type="term" value="C:chloroplast"/>
    <property type="evidence" value="ECO:0007669"/>
    <property type="project" value="UniProtKB-SubCell"/>
</dbReference>
<feature type="compositionally biased region" description="Basic and acidic residues" evidence="8">
    <location>
        <begin position="65"/>
        <end position="75"/>
    </location>
</feature>
<comment type="subcellular location">
    <subcellularLocation>
        <location evidence="1">Plastid</location>
        <location evidence="1">Chloroplast</location>
    </subcellularLocation>
</comment>
<dbReference type="GO" id="GO:0003735">
    <property type="term" value="F:structural constituent of ribosome"/>
    <property type="evidence" value="ECO:0007669"/>
    <property type="project" value="InterPro"/>
</dbReference>
<organism evidence="9 10">
    <name type="scientific">Triparma strigata</name>
    <dbReference type="NCBI Taxonomy" id="1606541"/>
    <lineage>
        <taxon>Eukaryota</taxon>
        <taxon>Sar</taxon>
        <taxon>Stramenopiles</taxon>
        <taxon>Ochrophyta</taxon>
        <taxon>Bolidophyceae</taxon>
        <taxon>Parmales</taxon>
        <taxon>Triparmaceae</taxon>
        <taxon>Triparma</taxon>
    </lineage>
</organism>